<feature type="region of interest" description="Disordered" evidence="1">
    <location>
        <begin position="117"/>
        <end position="141"/>
    </location>
</feature>
<feature type="compositionally biased region" description="Basic and acidic residues" evidence="1">
    <location>
        <begin position="1124"/>
        <end position="1135"/>
    </location>
</feature>
<reference evidence="4" key="2">
    <citation type="submission" date="2016-04" db="EMBL/GenBank/DDBJ databases">
        <authorList>
            <person name="Guldener U."/>
            <person name="Guldener U."/>
        </authorList>
    </citation>
    <scope>NUCLEOTIDE SEQUENCE [LARGE SCALE GENOMIC DNA]</scope>
    <source>
        <strain evidence="4">UB2112</strain>
    </source>
</reference>
<keyword evidence="5" id="KW-1185">Reference proteome</keyword>
<organism evidence="2 4">
    <name type="scientific">Ustilago bromivora</name>
    <dbReference type="NCBI Taxonomy" id="307758"/>
    <lineage>
        <taxon>Eukaryota</taxon>
        <taxon>Fungi</taxon>
        <taxon>Dikarya</taxon>
        <taxon>Basidiomycota</taxon>
        <taxon>Ustilaginomycotina</taxon>
        <taxon>Ustilaginomycetes</taxon>
        <taxon>Ustilaginales</taxon>
        <taxon>Ustilaginaceae</taxon>
        <taxon>Ustilago</taxon>
    </lineage>
</organism>
<feature type="region of interest" description="Disordered" evidence="1">
    <location>
        <begin position="285"/>
        <end position="306"/>
    </location>
</feature>
<feature type="region of interest" description="Disordered" evidence="1">
    <location>
        <begin position="887"/>
        <end position="1274"/>
    </location>
</feature>
<dbReference type="OrthoDB" id="2556503at2759"/>
<protein>
    <submittedName>
        <fullName evidence="2">Uncharacterized protein</fullName>
    </submittedName>
</protein>
<dbReference type="Proteomes" id="UP000179920">
    <property type="component" value="Chromosome I"/>
</dbReference>
<evidence type="ECO:0000313" key="2">
    <source>
        <dbReference type="EMBL" id="SAM62705.1"/>
    </source>
</evidence>
<evidence type="ECO:0000313" key="4">
    <source>
        <dbReference type="Proteomes" id="UP000179920"/>
    </source>
</evidence>
<reference evidence="2" key="1">
    <citation type="submission" date="2016-04" db="EMBL/GenBank/DDBJ databases">
        <authorList>
            <person name="Evans L.H."/>
            <person name="Alamgir A."/>
            <person name="Owens N."/>
            <person name="Weber N.D."/>
            <person name="Virtaneva K."/>
            <person name="Barbian K."/>
            <person name="Babar A."/>
            <person name="Rosenke K."/>
        </authorList>
    </citation>
    <scope>NUCLEOTIDE SEQUENCE</scope>
    <source>
        <strain evidence="2">UB2112</strain>
    </source>
</reference>
<proteinExistence type="predicted"/>
<sequence length="1736" mass="187419">MDENSRASAARKLPQTAANFFVGTNSRVPRMTLAQSSHIIPIPMSATSSGFPSSKTVLSRLPPTPFPNSPSTAKPQSSPRYLAKQGGKVAKAVQHFSKAAEDEEEVTSIDPVISTTEPVIQQIQQTSTSTRDDSASMTRTSAVAVESIPLASSKSQEAQPSDLDVIVQNSTTAGQNSRMTTEAQTLTDNSSPQQSTEETQSTTPTDNSVLFSAGSSFTRQARSSHSRPASQCEAINPAHQLSTQASSSESHVKAHDPSPQRVNQSGVETFLASSAGHETTSLLFSSFSSKEPPNPTLQADQTSMTSQAAHIEHLFPSSAQDGAGKSMHLASSTFLKPLPAQRELITADTTTQETQESLSRFQVSLASLPSTISTTAPHHPSSTLKSAFSDSTDPTASPNPFDRLPCSAATRTSQSMGKVAEDDVGTADPSLERSGPSDQNGMVPGKATDPKAVRESGGAEIPDAAEIVERLDTDAESDASWEDGLLDRVYADSERSFPQEILQASLSGPTGPSNHLVIGEVIELVSAGGTNARAFFPTDVHPVPEDQQPAHAEQSVAPFYASSSGNEEILAELIDEVEDADTEPYVKPRDSLIERTTSWLKHTMDEQGSPMVEAVNSASDDGDADIHTAAGSTLLELADTERQVEAKPQSTHNAPGEALLQPFSGVSAIGVSDSDAVEKDEGIHRHVNRLEQASPPQPLNDRPLLGQKLSRSFSQRKKLGQTSFKSIKIPGRLNIPQREPDLVASRPRQESLHLLPALNKSKRPAVEEQPRQKVDVTNQGDLQCVLLARSQPGAKVAESVTPSTRQQVGRMVKDWDDSEEEEAEVASVGVARRMTLKRMSGFTVHGSPRRELKILPGKLRQGEEVVDTDDVALPAKQTKRTLLKQMPDLNAHSKPQRIQSKSPGKLTRRAVEVSGTEEPQTKWVPLKTLHSINLASSPKRQSRPLPGKLSSPSIKEGDSPAVSQLPPGKLAPQPTKVGFDTKEQPQPMPGKLRQPNMKPASPTKLTRPLPGKLVHHKQEEAQSDAEDQRRPLPGKLARDALTSETASSRTSRPIPGKLSIAAVESEPGLVEKQGSSPGKLSPWVVEDATSARVPQPSPGKLSSWLAEETTAEKDWSPPGKLKRHPEEAVSPKEPRSLPGKLPRYDAHPTSGAALPEPRSAPGRLARDSVEQKSGPAGESRSLPGKLQPRVAQVSTLEKQRSTPGKLSRQASKPEPAQASRPILGKLPTYEPESPRSSEVRPSQDKLPDHIFEQPSSVERQSRPSPGKLSQHLFEPAPAVELQPVLRPLRNLVHTYETPLPPEKTKSMIVRRKRAPTMAAFANERPSLQYSSLASAQEPLPASDQQVEPQEILQPQVGAAISEHPSSPCVQQAPTTTPRSDTSRLLKPLRLATSSSTFSTPRRRPDASVTDTSPRTVTSELWTPNTSNPAHSAVTEESCVTGSMGSAQRRQANLQGHKVGARDRRAEVFGTFYEGVPGRGRSHTMQRSPNRPKGGVVNRPRSPHAHLDMRNDLEYGHAEGQSDQGTHYRGNYHRLKPNRSIPAHAAEAYPSAASTGAGFDISFSLTHPNVTPHRADGTLLEFGLRVHIRPTLTSPSASQHYRTEVQVSPEQYEYSNLPQEEMSRVQEDAQEYLLHRFVSPLHRQRSGTNEAYRDLGLSSPFLAADHERAYGGGGSSRGTSAIHPTRSDGNEVAGVSPMSRRARQTSSATGLASPLPYIKRASARMVNSSNSASFTYT</sequence>
<feature type="compositionally biased region" description="Polar residues" evidence="1">
    <location>
        <begin position="240"/>
        <end position="249"/>
    </location>
</feature>
<feature type="region of interest" description="Disordered" evidence="1">
    <location>
        <begin position="372"/>
        <end position="461"/>
    </location>
</feature>
<feature type="compositionally biased region" description="Basic and acidic residues" evidence="1">
    <location>
        <begin position="1232"/>
        <end position="1251"/>
    </location>
</feature>
<dbReference type="EMBL" id="LT558117">
    <property type="protein sequence ID" value="SAM62705.1"/>
    <property type="molecule type" value="Genomic_DNA"/>
</dbReference>
<feature type="region of interest" description="Disordered" evidence="1">
    <location>
        <begin position="46"/>
        <end position="80"/>
    </location>
</feature>
<accession>A0A1K0FVT1</accession>
<feature type="compositionally biased region" description="Polar residues" evidence="1">
    <location>
        <begin position="1192"/>
        <end position="1210"/>
    </location>
</feature>
<feature type="compositionally biased region" description="Polar residues" evidence="1">
    <location>
        <begin position="69"/>
        <end position="79"/>
    </location>
</feature>
<reference evidence="3" key="3">
    <citation type="submission" date="2018-08" db="EMBL/GenBank/DDBJ databases">
        <authorList>
            <person name="Guldener U."/>
        </authorList>
    </citation>
    <scope>NUCLEOTIDE SEQUENCE</scope>
    <source>
        <strain evidence="3">UB2</strain>
    </source>
</reference>
<feature type="compositionally biased region" description="Polar residues" evidence="1">
    <location>
        <begin position="930"/>
        <end position="939"/>
    </location>
</feature>
<feature type="region of interest" description="Disordered" evidence="1">
    <location>
        <begin position="1473"/>
        <end position="1506"/>
    </location>
</feature>
<evidence type="ECO:0000313" key="3">
    <source>
        <dbReference type="EMBL" id="SYW83130.1"/>
    </source>
</evidence>
<feature type="region of interest" description="Disordered" evidence="1">
    <location>
        <begin position="1360"/>
        <end position="1432"/>
    </location>
</feature>
<feature type="compositionally biased region" description="Polar residues" evidence="1">
    <location>
        <begin position="1042"/>
        <end position="1051"/>
    </location>
</feature>
<feature type="compositionally biased region" description="Polar residues" evidence="1">
    <location>
        <begin position="1363"/>
        <end position="1379"/>
    </location>
</feature>
<evidence type="ECO:0000256" key="1">
    <source>
        <dbReference type="SAM" id="MobiDB-lite"/>
    </source>
</evidence>
<evidence type="ECO:0000313" key="5">
    <source>
        <dbReference type="Proteomes" id="UP000658997"/>
    </source>
</evidence>
<feature type="compositionally biased region" description="Polar residues" evidence="1">
    <location>
        <begin position="1408"/>
        <end position="1429"/>
    </location>
</feature>
<feature type="region of interest" description="Disordered" evidence="1">
    <location>
        <begin position="1516"/>
        <end position="1535"/>
    </location>
</feature>
<gene>
    <name evidence="3" type="ORF">UBRO2_05054</name>
    <name evidence="2" type="ORF">UBRO_03773</name>
</gene>
<dbReference type="Proteomes" id="UP000658997">
    <property type="component" value="Unassembled WGS sequence"/>
</dbReference>
<feature type="compositionally biased region" description="Polar residues" evidence="1">
    <location>
        <begin position="171"/>
        <end position="189"/>
    </location>
</feature>
<feature type="region of interest" description="Disordered" evidence="1">
    <location>
        <begin position="240"/>
        <end position="263"/>
    </location>
</feature>
<feature type="region of interest" description="Disordered" evidence="1">
    <location>
        <begin position="1669"/>
        <end position="1710"/>
    </location>
</feature>
<feature type="region of interest" description="Disordered" evidence="1">
    <location>
        <begin position="171"/>
        <end position="211"/>
    </location>
</feature>
<feature type="compositionally biased region" description="Basic and acidic residues" evidence="1">
    <location>
        <begin position="1016"/>
        <end position="1030"/>
    </location>
</feature>
<feature type="compositionally biased region" description="Polar residues" evidence="1">
    <location>
        <begin position="372"/>
        <end position="398"/>
    </location>
</feature>
<feature type="compositionally biased region" description="Polar residues" evidence="1">
    <location>
        <begin position="46"/>
        <end position="57"/>
    </location>
</feature>
<feature type="compositionally biased region" description="Polar residues" evidence="1">
    <location>
        <begin position="296"/>
        <end position="306"/>
    </location>
</feature>
<dbReference type="EMBL" id="ULHB01000138">
    <property type="protein sequence ID" value="SYW83130.1"/>
    <property type="molecule type" value="Genomic_DNA"/>
</dbReference>
<feature type="compositionally biased region" description="Low complexity" evidence="1">
    <location>
        <begin position="190"/>
        <end position="205"/>
    </location>
</feature>
<name>A0A1K0FVT1_9BASI</name>